<keyword evidence="1" id="KW-1133">Transmembrane helix</keyword>
<evidence type="ECO:0000313" key="2">
    <source>
        <dbReference type="EMBL" id="VVJ16582.1"/>
    </source>
</evidence>
<sequence>MSFEVVLSRVAGMSAASLWAIAAILVIVFLGAWLIYRLHLAKRKDGERFRLKLPFFEIETGPPADTKDEQPK</sequence>
<keyword evidence="3" id="KW-1185">Reference proteome</keyword>
<reference evidence="2 3" key="1">
    <citation type="submission" date="2019-09" db="EMBL/GenBank/DDBJ databases">
        <authorList>
            <person name="Leyn A S."/>
        </authorList>
    </citation>
    <scope>NUCLEOTIDE SEQUENCE [LARGE SCALE GENOMIC DNA]</scope>
    <source>
        <strain evidence="2">AA231_1</strain>
    </source>
</reference>
<protein>
    <submittedName>
        <fullName evidence="2">Uncharacterized protein</fullName>
    </submittedName>
</protein>
<dbReference type="EMBL" id="CABVGP010000001">
    <property type="protein sequence ID" value="VVJ16582.1"/>
    <property type="molecule type" value="Genomic_DNA"/>
</dbReference>
<keyword evidence="1" id="KW-0472">Membrane</keyword>
<keyword evidence="1" id="KW-0812">Transmembrane</keyword>
<organism evidence="2 3">
    <name type="scientific">Amycolatopsis camponoti</name>
    <dbReference type="NCBI Taxonomy" id="2606593"/>
    <lineage>
        <taxon>Bacteria</taxon>
        <taxon>Bacillati</taxon>
        <taxon>Actinomycetota</taxon>
        <taxon>Actinomycetes</taxon>
        <taxon>Pseudonocardiales</taxon>
        <taxon>Pseudonocardiaceae</taxon>
        <taxon>Amycolatopsis</taxon>
    </lineage>
</organism>
<name>A0A6I8LHZ7_9PSEU</name>
<dbReference type="RefSeq" id="WP_230862392.1">
    <property type="nucleotide sequence ID" value="NZ_CABVGP010000001.1"/>
</dbReference>
<accession>A0A6I8LHZ7</accession>
<evidence type="ECO:0000313" key="3">
    <source>
        <dbReference type="Proteomes" id="UP000399805"/>
    </source>
</evidence>
<gene>
    <name evidence="2" type="ORF">AA23TX_01603</name>
</gene>
<evidence type="ECO:0000256" key="1">
    <source>
        <dbReference type="SAM" id="Phobius"/>
    </source>
</evidence>
<dbReference type="AlphaFoldDB" id="A0A6I8LHZ7"/>
<feature type="transmembrane region" description="Helical" evidence="1">
    <location>
        <begin position="16"/>
        <end position="36"/>
    </location>
</feature>
<proteinExistence type="predicted"/>
<dbReference type="Proteomes" id="UP000399805">
    <property type="component" value="Unassembled WGS sequence"/>
</dbReference>